<keyword evidence="1" id="KW-0614">Plasmid</keyword>
<proteinExistence type="predicted"/>
<dbReference type="InterPro" id="IPR011467">
    <property type="entry name" value="DUF1573"/>
</dbReference>
<gene>
    <name evidence="1" type="ORF">pSinB_185</name>
</gene>
<sequence length="190" mass="20047">MRMTKSRRRTIAAGKATLMRLLLIATMAGGAAVAAYTAIAPPVPRANYSQILPAKVTQGATLAIDREVAELGVLAVDEVGRAGFRLKNSGTEPIEISQVRTSCMCTFADIALPRGNSPEFNMAMHNDAAVNAWKGVLDPGEEATVTVVYKPSLMPVEGSVARNVKFATNDPQKPVVELDVHATVKGATSG</sequence>
<name>A0A142BPN6_9HYPH</name>
<dbReference type="EMBL" id="KU140623">
    <property type="protein sequence ID" value="AMP35044.1"/>
    <property type="molecule type" value="Genomic_DNA"/>
</dbReference>
<dbReference type="Gene3D" id="2.60.40.10">
    <property type="entry name" value="Immunoglobulins"/>
    <property type="match status" value="1"/>
</dbReference>
<dbReference type="PANTHER" id="PTHR37833:SF1">
    <property type="entry name" value="SIGNAL PEPTIDE PROTEIN"/>
    <property type="match status" value="1"/>
</dbReference>
<geneLocation type="plasmid" evidence="1">
    <name>pSinB</name>
</geneLocation>
<reference evidence="1" key="1">
    <citation type="submission" date="2015-11" db="EMBL/GenBank/DDBJ databases">
        <title>Molecular characterization of pSinB plasmid of arsenite oxidizing, metalotolerant Sinorhizobium sp. M14 - insight into the heavy metal resistome of sinorhizobial extrachromosomal replicons.</title>
        <authorList>
            <person name="Romaniuk K."/>
            <person name="Decewicz P."/>
            <person name="Mielnicki S."/>
            <person name="Sklodowska A."/>
            <person name="Dziewit L."/>
            <person name="Drewniak L."/>
        </authorList>
    </citation>
    <scope>NUCLEOTIDE SEQUENCE</scope>
    <source>
        <strain evidence="1">M14</strain>
        <plasmid evidence="1">pSinB</plasmid>
    </source>
</reference>
<accession>A0A142BPN6</accession>
<organism evidence="1">
    <name type="scientific">Sinorhizobium sp. M14</name>
    <dbReference type="NCBI Taxonomy" id="430451"/>
    <lineage>
        <taxon>Bacteria</taxon>
        <taxon>Pseudomonadati</taxon>
        <taxon>Pseudomonadota</taxon>
        <taxon>Alphaproteobacteria</taxon>
        <taxon>Hyphomicrobiales</taxon>
        <taxon>Rhizobiaceae</taxon>
        <taxon>Sinorhizobium/Ensifer group</taxon>
        <taxon>Sinorhizobium</taxon>
    </lineage>
</organism>
<evidence type="ECO:0000313" key="1">
    <source>
        <dbReference type="EMBL" id="AMP35044.1"/>
    </source>
</evidence>
<dbReference type="InterPro" id="IPR013783">
    <property type="entry name" value="Ig-like_fold"/>
</dbReference>
<dbReference type="PANTHER" id="PTHR37833">
    <property type="entry name" value="LIPOPROTEIN-RELATED"/>
    <property type="match status" value="1"/>
</dbReference>
<protein>
    <recommendedName>
        <fullName evidence="2">DUF1573 domain-containing protein</fullName>
    </recommendedName>
</protein>
<dbReference type="AlphaFoldDB" id="A0A142BPN6"/>
<evidence type="ECO:0008006" key="2">
    <source>
        <dbReference type="Google" id="ProtNLM"/>
    </source>
</evidence>
<dbReference type="Pfam" id="PF07610">
    <property type="entry name" value="DUF1573"/>
    <property type="match status" value="1"/>
</dbReference>